<feature type="coiled-coil region" evidence="1">
    <location>
        <begin position="229"/>
        <end position="256"/>
    </location>
</feature>
<keyword evidence="1" id="KW-0175">Coiled coil</keyword>
<reference evidence="6" key="1">
    <citation type="journal article" date="2019" name="Sci. Rep.">
        <title>Draft genome of Tanacetum cinerariifolium, the natural source of mosquito coil.</title>
        <authorList>
            <person name="Yamashiro T."/>
            <person name="Shiraishi A."/>
            <person name="Satake H."/>
            <person name="Nakayama K."/>
        </authorList>
    </citation>
    <scope>NUCLEOTIDE SEQUENCE</scope>
</reference>
<feature type="domain" description="Retrovirus-related Pol polyprotein from transposon TNT 1-94-like beta-barrel" evidence="4">
    <location>
        <begin position="331"/>
        <end position="403"/>
    </location>
</feature>
<gene>
    <name evidence="6" type="ORF">Tci_026349</name>
</gene>
<evidence type="ECO:0000256" key="2">
    <source>
        <dbReference type="SAM" id="MobiDB-lite"/>
    </source>
</evidence>
<name>A0A6L2KXI5_TANCI</name>
<dbReference type="Pfam" id="PF07727">
    <property type="entry name" value="RVT_2"/>
    <property type="match status" value="1"/>
</dbReference>
<evidence type="ECO:0000256" key="1">
    <source>
        <dbReference type="SAM" id="Coils"/>
    </source>
</evidence>
<evidence type="ECO:0000259" key="5">
    <source>
        <dbReference type="Pfam" id="PF25597"/>
    </source>
</evidence>
<evidence type="ECO:0000259" key="3">
    <source>
        <dbReference type="Pfam" id="PF07727"/>
    </source>
</evidence>
<sequence>MKKRTTYDAIMAGAWGFEHTKACFVTEIIPFLKDTFNAFDKTLLDEVTEVQTIFNQMKATVDQCSVDKKTFEIQIKQLSIDNDQLLKQILSQEIMHIVVNSVDILNVNKSCVEECNKCLELETELLKKKDLIEKDVYLKLLKSFSTLEKHFIFFELTTQLNQEIFQKDNFCKNQNAPTFNQLVEINELKAQSQEKDTVIRKLKDKIKSLSGIDSVENVKKDIDEIKTINIELEHSVEKLLSENENLRKEREHLKSIYKDQFDSITKTCVQSKEHSLKNELKKLKGKNVVNNAVSKPSATIAPGIFKLDKQPISHRLKNNRDAHEVVQIILWYLDSACFKHITENRSQLINFVNKFLGTVRFGNDHIAKIMGYGDYQMGNVTISRVYYVEGLGHNLFFVGQFCDSDLEVAFHLGKLKPKVDIGIFVGYAPEKKAFRIYNKRTRLIIETIHVDFDELITMASEQFSLGHGLKLMTHETISSELVQNIPSPTPYVPPTKNGWETLFQPMFNEYLNPSTCVDLQVPAVIAPESIVLTGTPSSTTIDQDAPSTSISQTNQETSSPVIPLSVEEANHDIEVAHIDNNPYVDFPILEPSFKESTSQDAISNNALTSLSIQNQLLDEALLCYFNAFLSSVEPKSYKEALTESYRIEAMQEDLNEYKRLEVRELVPRSNRIMIITLKWIYKVKLDELGVARLEAIRIFIAFTAHINMIAYQIDVKTAFLNGILREEVYVSQPDGFIDPENLSHVYKLKKALCSLKQALQAIINLQETQQVVAHDEKWVPSTKRVKINSTNAFNITTEVPEIFMRQFWYTIKKVKDSESYEFLLANNKCIVDAEVCRKILGICPRVQGEEFTEVKNDDATLTFLINLGYKGPLHKYTNMYVDHMHQPWKTLAAIINKCLFRKTASNDRLRKFKIDILKERKSRSKTMPFSRFTKVVINHFLSQHKSLSDLKYQHYHTIKDDGIKRRGKGSQGKKTADTPMEDVDVSKESNFKPARKRTASRIVESVYIMQALKESKKTSKRQPGTRSSNKGIGVSLGVPDKPTVVPATSSEGTESEYSKEDKGDDEEVYWIDSNEDEEKKDDTDDHKSINLEMTDDEETDDEFVQGVELVNDDEDEEMKTVKVEESRNGDAEIFDAAKADAEKIEEVKDDANKAELPPTSSRLSISSGFGDQFLKLLSDTSLISTVKDTTDTEISSLLDIKIQYEVPHIQSPFVLTVHVYVIIEPLVLTLLQETPLVATVTSLAPSFVSTIPLIPHKTTGPIHAQPITTESPTITTAIHGSDRPIDVQLRVAKLEKGCV</sequence>
<feature type="region of interest" description="Disordered" evidence="2">
    <location>
        <begin position="536"/>
        <end position="558"/>
    </location>
</feature>
<feature type="region of interest" description="Disordered" evidence="2">
    <location>
        <begin position="1014"/>
        <end position="1086"/>
    </location>
</feature>
<organism evidence="6">
    <name type="scientific">Tanacetum cinerariifolium</name>
    <name type="common">Dalmatian daisy</name>
    <name type="synonym">Chrysanthemum cinerariifolium</name>
    <dbReference type="NCBI Taxonomy" id="118510"/>
    <lineage>
        <taxon>Eukaryota</taxon>
        <taxon>Viridiplantae</taxon>
        <taxon>Streptophyta</taxon>
        <taxon>Embryophyta</taxon>
        <taxon>Tracheophyta</taxon>
        <taxon>Spermatophyta</taxon>
        <taxon>Magnoliopsida</taxon>
        <taxon>eudicotyledons</taxon>
        <taxon>Gunneridae</taxon>
        <taxon>Pentapetalae</taxon>
        <taxon>asterids</taxon>
        <taxon>campanulids</taxon>
        <taxon>Asterales</taxon>
        <taxon>Asteraceae</taxon>
        <taxon>Asteroideae</taxon>
        <taxon>Anthemideae</taxon>
        <taxon>Anthemidinae</taxon>
        <taxon>Tanacetum</taxon>
    </lineage>
</organism>
<dbReference type="EMBL" id="BKCJ010003321">
    <property type="protein sequence ID" value="GEU54371.1"/>
    <property type="molecule type" value="Genomic_DNA"/>
</dbReference>
<protein>
    <submittedName>
        <fullName evidence="6">Retrovirus-related Pol polyprotein from transposon TNT 1-94</fullName>
    </submittedName>
</protein>
<dbReference type="InterPro" id="IPR054722">
    <property type="entry name" value="PolX-like_BBD"/>
</dbReference>
<accession>A0A6L2KXI5</accession>
<feature type="compositionally biased region" description="Acidic residues" evidence="2">
    <location>
        <begin position="1063"/>
        <end position="1079"/>
    </location>
</feature>
<proteinExistence type="predicted"/>
<dbReference type="InterPro" id="IPR057670">
    <property type="entry name" value="SH3_retrovirus"/>
</dbReference>
<dbReference type="InterPro" id="IPR013103">
    <property type="entry name" value="RVT_2"/>
</dbReference>
<dbReference type="Pfam" id="PF22936">
    <property type="entry name" value="Pol_BBD"/>
    <property type="match status" value="1"/>
</dbReference>
<feature type="domain" description="Retroviral polymerase SH3-like" evidence="5">
    <location>
        <begin position="412"/>
        <end position="455"/>
    </location>
</feature>
<feature type="region of interest" description="Disordered" evidence="2">
    <location>
        <begin position="961"/>
        <end position="997"/>
    </location>
</feature>
<dbReference type="Pfam" id="PF25597">
    <property type="entry name" value="SH3_retrovirus"/>
    <property type="match status" value="1"/>
</dbReference>
<evidence type="ECO:0000259" key="4">
    <source>
        <dbReference type="Pfam" id="PF22936"/>
    </source>
</evidence>
<comment type="caution">
    <text evidence="6">The sequence shown here is derived from an EMBL/GenBank/DDBJ whole genome shotgun (WGS) entry which is preliminary data.</text>
</comment>
<feature type="domain" description="Reverse transcriptase Ty1/copia-type" evidence="3">
    <location>
        <begin position="690"/>
        <end position="761"/>
    </location>
</feature>
<feature type="compositionally biased region" description="Polar residues" evidence="2">
    <location>
        <begin position="1021"/>
        <end position="1030"/>
    </location>
</feature>
<evidence type="ECO:0000313" key="6">
    <source>
        <dbReference type="EMBL" id="GEU54371.1"/>
    </source>
</evidence>